<evidence type="ECO:0000259" key="1">
    <source>
        <dbReference type="Pfam" id="PF01261"/>
    </source>
</evidence>
<organism evidence="2 3">
    <name type="scientific">Penicillium salamii</name>
    <dbReference type="NCBI Taxonomy" id="1612424"/>
    <lineage>
        <taxon>Eukaryota</taxon>
        <taxon>Fungi</taxon>
        <taxon>Dikarya</taxon>
        <taxon>Ascomycota</taxon>
        <taxon>Pezizomycotina</taxon>
        <taxon>Eurotiomycetes</taxon>
        <taxon>Eurotiomycetidae</taxon>
        <taxon>Eurotiales</taxon>
        <taxon>Aspergillaceae</taxon>
        <taxon>Penicillium</taxon>
    </lineage>
</organism>
<dbReference type="Proteomes" id="UP001152649">
    <property type="component" value="Unassembled WGS sequence"/>
</dbReference>
<accession>A0A9W4JHG2</accession>
<reference evidence="2" key="1">
    <citation type="submission" date="2021-07" db="EMBL/GenBank/DDBJ databases">
        <authorList>
            <person name="Branca A.L. A."/>
        </authorList>
    </citation>
    <scope>NUCLEOTIDE SEQUENCE</scope>
</reference>
<evidence type="ECO:0000313" key="2">
    <source>
        <dbReference type="EMBL" id="CAG8391596.1"/>
    </source>
</evidence>
<dbReference type="Gene3D" id="3.20.20.150">
    <property type="entry name" value="Divalent-metal-dependent TIM barrel enzymes"/>
    <property type="match status" value="1"/>
</dbReference>
<dbReference type="OrthoDB" id="9971575at2759"/>
<dbReference type="InterPro" id="IPR013022">
    <property type="entry name" value="Xyl_isomerase-like_TIM-brl"/>
</dbReference>
<dbReference type="Pfam" id="PF01261">
    <property type="entry name" value="AP_endonuc_2"/>
    <property type="match status" value="1"/>
</dbReference>
<dbReference type="EMBL" id="CAJVPG010000321">
    <property type="protein sequence ID" value="CAG8391596.1"/>
    <property type="molecule type" value="Genomic_DNA"/>
</dbReference>
<comment type="caution">
    <text evidence="2">The sequence shown here is derived from an EMBL/GenBank/DDBJ whole genome shotgun (WGS) entry which is preliminary data.</text>
</comment>
<evidence type="ECO:0000313" key="3">
    <source>
        <dbReference type="Proteomes" id="UP001152649"/>
    </source>
</evidence>
<feature type="domain" description="Xylose isomerase-like TIM barrel" evidence="1">
    <location>
        <begin position="29"/>
        <end position="222"/>
    </location>
</feature>
<sequence>MASVLRFRTVWGISPGTNYENWAKWFPTLKKQGYAGVEVDFTDLEDLPTIRRIADDAGLEISVLSVFPHSTSERLDLNLPDLRIHAQWPSYAGPKPPGPAPKDLLQDYRSKLQIAQSLKPYKINAHSGNERWTVDEAVEFYSGTLNVDAELGLTGKVCHETHRNTAFFSPQSTAPVLQKVPKLRVTADFSHFVVVCERLLDVYEEDISAIRTIIPHVGHIHARMGTTQASQCPDPTHEVYKEERKYFETVWKQIIDATATSSEPITFVPEYGPFPYHPFNAQTTFSDVADSEGARLHPIFESHAHSAVASRQ</sequence>
<keyword evidence="3" id="KW-1185">Reference proteome</keyword>
<dbReference type="SUPFAM" id="SSF51658">
    <property type="entry name" value="Xylose isomerase-like"/>
    <property type="match status" value="1"/>
</dbReference>
<dbReference type="AlphaFoldDB" id="A0A9W4JHG2"/>
<dbReference type="InterPro" id="IPR036237">
    <property type="entry name" value="Xyl_isomerase-like_sf"/>
</dbReference>
<gene>
    <name evidence="2" type="ORF">PSALAMII_LOCUS6823</name>
</gene>
<name>A0A9W4JHG2_9EURO</name>
<protein>
    <recommendedName>
        <fullName evidence="1">Xylose isomerase-like TIM barrel domain-containing protein</fullName>
    </recommendedName>
</protein>
<proteinExistence type="predicted"/>